<protein>
    <submittedName>
        <fullName evidence="3">Uncharacterized protein</fullName>
    </submittedName>
</protein>
<reference evidence="3" key="2">
    <citation type="submission" date="2025-08" db="UniProtKB">
        <authorList>
            <consortium name="RefSeq"/>
        </authorList>
    </citation>
    <scope>IDENTIFICATION</scope>
    <source>
        <tissue evidence="3">Leaf</tissue>
    </source>
</reference>
<accession>A0ABM3RNY7</accession>
<keyword evidence="1" id="KW-1133">Transmembrane helix</keyword>
<feature type="transmembrane region" description="Helical" evidence="1">
    <location>
        <begin position="38"/>
        <end position="59"/>
    </location>
</feature>
<reference evidence="2" key="1">
    <citation type="journal article" date="2021" name="Nat. Commun.">
        <title>Genomic analyses provide insights into spinach domestication and the genetic basis of agronomic traits.</title>
        <authorList>
            <person name="Cai X."/>
            <person name="Sun X."/>
            <person name="Xu C."/>
            <person name="Sun H."/>
            <person name="Wang X."/>
            <person name="Ge C."/>
            <person name="Zhang Z."/>
            <person name="Wang Q."/>
            <person name="Fei Z."/>
            <person name="Jiao C."/>
            <person name="Wang Q."/>
        </authorList>
    </citation>
    <scope>NUCLEOTIDE SEQUENCE [LARGE SCALE GENOMIC DNA]</scope>
    <source>
        <strain evidence="2">cv. Varoflay</strain>
    </source>
</reference>
<sequence length="161" mass="19099">MIQDSSCRRSPCTRCHIVSFSEANNGQGSDEDLRVTCYFNYFFPYLVFSLYSDLILFNYRRKYLKKLQEEHGPFPIKMTPYNLVMDGREEWLSLSATQKAPYIDQVRQNRKKEREWKKNNYHCCYPTFWTNDITVLTFGHVVSARSCRVAGKHSSREIRPT</sequence>
<dbReference type="RefSeq" id="XP_056697330.1">
    <property type="nucleotide sequence ID" value="XM_056841352.1"/>
</dbReference>
<gene>
    <name evidence="3" type="primary">LOC130471305</name>
</gene>
<evidence type="ECO:0000256" key="1">
    <source>
        <dbReference type="SAM" id="Phobius"/>
    </source>
</evidence>
<keyword evidence="1" id="KW-0472">Membrane</keyword>
<dbReference type="Proteomes" id="UP000813463">
    <property type="component" value="Chromosome 4"/>
</dbReference>
<keyword evidence="2" id="KW-1185">Reference proteome</keyword>
<name>A0ABM3RNY7_SPIOL</name>
<keyword evidence="1" id="KW-0812">Transmembrane</keyword>
<dbReference type="GeneID" id="130471305"/>
<evidence type="ECO:0000313" key="2">
    <source>
        <dbReference type="Proteomes" id="UP000813463"/>
    </source>
</evidence>
<evidence type="ECO:0000313" key="3">
    <source>
        <dbReference type="RefSeq" id="XP_056697330.1"/>
    </source>
</evidence>
<proteinExistence type="predicted"/>
<organism evidence="2 3">
    <name type="scientific">Spinacia oleracea</name>
    <name type="common">Spinach</name>
    <dbReference type="NCBI Taxonomy" id="3562"/>
    <lineage>
        <taxon>Eukaryota</taxon>
        <taxon>Viridiplantae</taxon>
        <taxon>Streptophyta</taxon>
        <taxon>Embryophyta</taxon>
        <taxon>Tracheophyta</taxon>
        <taxon>Spermatophyta</taxon>
        <taxon>Magnoliopsida</taxon>
        <taxon>eudicotyledons</taxon>
        <taxon>Gunneridae</taxon>
        <taxon>Pentapetalae</taxon>
        <taxon>Caryophyllales</taxon>
        <taxon>Chenopodiaceae</taxon>
        <taxon>Chenopodioideae</taxon>
        <taxon>Anserineae</taxon>
        <taxon>Spinacia</taxon>
    </lineage>
</organism>